<protein>
    <submittedName>
        <fullName evidence="1">Uncharacterized protein</fullName>
    </submittedName>
</protein>
<dbReference type="Proteomes" id="UP000223366">
    <property type="component" value="Unassembled WGS sequence"/>
</dbReference>
<comment type="caution">
    <text evidence="1">The sequence shown here is derived from an EMBL/GenBank/DDBJ whole genome shotgun (WGS) entry which is preliminary data.</text>
</comment>
<reference evidence="1 2" key="1">
    <citation type="submission" date="2017-09" db="EMBL/GenBank/DDBJ databases">
        <title>Large-scale bioinformatics analysis of Bacillus genomes uncovers conserved roles of natural products in bacterial physiology.</title>
        <authorList>
            <consortium name="Agbiome Team Llc"/>
            <person name="Bleich R.M."/>
            <person name="Grubbs K.J."/>
            <person name="Santa Maria K.C."/>
            <person name="Allen S.E."/>
            <person name="Farag S."/>
            <person name="Shank E.A."/>
            <person name="Bowers A."/>
        </authorList>
    </citation>
    <scope>NUCLEOTIDE SEQUENCE [LARGE SCALE GENOMIC DNA]</scope>
    <source>
        <strain evidence="1 2">AFS060060</strain>
    </source>
</reference>
<dbReference type="AlphaFoldDB" id="A0A9X7BT43"/>
<proteinExistence type="predicted"/>
<evidence type="ECO:0000313" key="2">
    <source>
        <dbReference type="Proteomes" id="UP000223366"/>
    </source>
</evidence>
<organism evidence="1 2">
    <name type="scientific">Bacillus thuringiensis</name>
    <dbReference type="NCBI Taxonomy" id="1428"/>
    <lineage>
        <taxon>Bacteria</taxon>
        <taxon>Bacillati</taxon>
        <taxon>Bacillota</taxon>
        <taxon>Bacilli</taxon>
        <taxon>Bacillales</taxon>
        <taxon>Bacillaceae</taxon>
        <taxon>Bacillus</taxon>
        <taxon>Bacillus cereus group</taxon>
    </lineage>
</organism>
<dbReference type="RefSeq" id="WP_098205352.1">
    <property type="nucleotide sequence ID" value="NZ_NTYX01000011.1"/>
</dbReference>
<gene>
    <name evidence="1" type="ORF">COK99_01650</name>
</gene>
<dbReference type="EMBL" id="NVDU01000003">
    <property type="protein sequence ID" value="PFV35753.1"/>
    <property type="molecule type" value="Genomic_DNA"/>
</dbReference>
<accession>A0A9X7BT43</accession>
<name>A0A9X7BT43_BACTU</name>
<evidence type="ECO:0000313" key="1">
    <source>
        <dbReference type="EMBL" id="PFV35753.1"/>
    </source>
</evidence>
<sequence length="155" mass="17654">MGMLERLLYEDLLTWENTTREYEDANVLLKVPNENSPSTLHAFNINVNELYTKVIHDFARARRNKDAIQRLIKTVLEDYYKGSNEQARKAAGIQLARAFPAPENFPVQTVNLFDLEDAFNGIFYSLEATVKSLQAKADAKITSNSLLNIEKNLVC</sequence>